<keyword evidence="11" id="KW-0902">Two-component regulatory system</keyword>
<dbReference type="Gene3D" id="1.10.287.130">
    <property type="match status" value="1"/>
</dbReference>
<dbReference type="InterPro" id="IPR029016">
    <property type="entry name" value="GAF-like_dom_sf"/>
</dbReference>
<dbReference type="SUPFAM" id="SSF52402">
    <property type="entry name" value="Adenine nucleotide alpha hydrolases-like"/>
    <property type="match status" value="1"/>
</dbReference>
<dbReference type="InterPro" id="IPR004358">
    <property type="entry name" value="Sig_transdc_His_kin-like_C"/>
</dbReference>
<evidence type="ECO:0000256" key="1">
    <source>
        <dbReference type="ARBA" id="ARBA00000085"/>
    </source>
</evidence>
<dbReference type="InterPro" id="IPR003661">
    <property type="entry name" value="HisK_dim/P_dom"/>
</dbReference>
<gene>
    <name evidence="15" type="ORF">SAMN06265338_11159</name>
</gene>
<keyword evidence="6 13" id="KW-0812">Transmembrane</keyword>
<dbReference type="GO" id="GO:0005886">
    <property type="term" value="C:plasma membrane"/>
    <property type="evidence" value="ECO:0007669"/>
    <property type="project" value="TreeGrafter"/>
</dbReference>
<dbReference type="PANTHER" id="PTHR45569:SF1">
    <property type="entry name" value="SENSOR PROTEIN KDPD"/>
    <property type="match status" value="1"/>
</dbReference>
<proteinExistence type="predicted"/>
<feature type="transmembrane region" description="Helical" evidence="13">
    <location>
        <begin position="254"/>
        <end position="274"/>
    </location>
</feature>
<evidence type="ECO:0000313" key="16">
    <source>
        <dbReference type="Proteomes" id="UP000198418"/>
    </source>
</evidence>
<evidence type="ECO:0000256" key="6">
    <source>
        <dbReference type="ARBA" id="ARBA00022692"/>
    </source>
</evidence>
<evidence type="ECO:0000256" key="10">
    <source>
        <dbReference type="ARBA" id="ARBA00022989"/>
    </source>
</evidence>
<dbReference type="RefSeq" id="WP_088521825.1">
    <property type="nucleotide sequence ID" value="NZ_FYDG01000011.1"/>
</dbReference>
<dbReference type="InterPro" id="IPR014729">
    <property type="entry name" value="Rossmann-like_a/b/a_fold"/>
</dbReference>
<keyword evidence="8 15" id="KW-0418">Kinase</keyword>
<keyword evidence="12 13" id="KW-0472">Membrane</keyword>
<dbReference type="CDD" id="cd00075">
    <property type="entry name" value="HATPase"/>
    <property type="match status" value="1"/>
</dbReference>
<dbReference type="PROSITE" id="PS50109">
    <property type="entry name" value="HIS_KIN"/>
    <property type="match status" value="1"/>
</dbReference>
<keyword evidence="16" id="KW-1185">Reference proteome</keyword>
<dbReference type="Gene3D" id="1.20.120.620">
    <property type="entry name" value="Backbone structure of the membrane domain of e. Coli histidine kinase receptor kdpd"/>
    <property type="match status" value="1"/>
</dbReference>
<keyword evidence="10 13" id="KW-1133">Transmembrane helix</keyword>
<dbReference type="SUPFAM" id="SSF55874">
    <property type="entry name" value="ATPase domain of HSP90 chaperone/DNA topoisomerase II/histidine kinase"/>
    <property type="match status" value="1"/>
</dbReference>
<keyword evidence="5" id="KW-0808">Transferase</keyword>
<comment type="subcellular location">
    <subcellularLocation>
        <location evidence="2">Membrane</location>
        <topology evidence="2">Multi-pass membrane protein</topology>
    </subcellularLocation>
</comment>
<dbReference type="GO" id="GO:0000155">
    <property type="term" value="F:phosphorelay sensor kinase activity"/>
    <property type="evidence" value="ECO:0007669"/>
    <property type="project" value="InterPro"/>
</dbReference>
<keyword evidence="9" id="KW-0067">ATP-binding</keyword>
<dbReference type="CDD" id="cd00082">
    <property type="entry name" value="HisKA"/>
    <property type="match status" value="1"/>
</dbReference>
<dbReference type="EMBL" id="FYDG01000011">
    <property type="protein sequence ID" value="SNB79561.1"/>
    <property type="molecule type" value="Genomic_DNA"/>
</dbReference>
<dbReference type="SMART" id="SM00388">
    <property type="entry name" value="HisKA"/>
    <property type="match status" value="1"/>
</dbReference>
<dbReference type="InterPro" id="IPR038318">
    <property type="entry name" value="KdpD_sf"/>
</dbReference>
<dbReference type="Gene3D" id="3.30.450.40">
    <property type="match status" value="1"/>
</dbReference>
<dbReference type="SMART" id="SM00387">
    <property type="entry name" value="HATPase_c"/>
    <property type="match status" value="1"/>
</dbReference>
<dbReference type="EC" id="2.7.13.3" evidence="3"/>
<dbReference type="InterPro" id="IPR025201">
    <property type="entry name" value="KdpD_TM"/>
</dbReference>
<dbReference type="GO" id="GO:0005524">
    <property type="term" value="F:ATP binding"/>
    <property type="evidence" value="ECO:0007669"/>
    <property type="project" value="UniProtKB-KW"/>
</dbReference>
<evidence type="ECO:0000256" key="11">
    <source>
        <dbReference type="ARBA" id="ARBA00023012"/>
    </source>
</evidence>
<sequence length="674" mass="72119">MTATAKDGIDDPMADTPRQNAIEAPWEVSDRLLACVGADAGAEIVIRAAGRLATRLNAAWIVVHAERPGREETDPVRLKRLDSALHLAERLGAETRRLIAVDTVGEILRLARRENVTQFVVGRPRQTLWRRLTGAGFVAALAERAPDVSLHVVNAPAPPPRRRALAIPAPPARLWTGIAAAFAGVALAVGVGEALTLALDLPNLSMVFLLAVLGCAATYGPWSAVAASLLSALAYNFFFIQPLHTLSIAEPQEVLSLLVFLIVAVLTGSLAGRVHDQATAASQRAEAIAALYDFSRKLAGAARLDDVLQASATHLRRTQGDAVALLLPQDGDLQLRVACPPDRALSAGEVGAARWAFDKQEVSGWRTHTLPDLAMQFRPLLSPRGAVGVCGFTPKQPDAPLAPEQERELAALLEQTALAIDRSLLIGEAVRAAALEDNEKLRTTLLSSLSHDLRTPLSSITGAVTTLRQLGAQMPETDRDDLLASIEEEAARLSRFVANLLDMSRIESGALKLRRDLIEPSESVRAAAERIQKTFPGFPIETSVAPDLPFIGGDAQMLEQVLFNLLDNAHKYAGNAAIHARREKQSDGSETVVISVTDDGPGVKPADLARIFEKFYRGGRPDGRKAGTGLGLSICKGLVEAMGGTIEAQSPATRRRGARILLRFPAARLKVDPA</sequence>
<dbReference type="CDD" id="cd01987">
    <property type="entry name" value="USP_KdpD-like"/>
    <property type="match status" value="1"/>
</dbReference>
<dbReference type="InterPro" id="IPR005467">
    <property type="entry name" value="His_kinase_dom"/>
</dbReference>
<evidence type="ECO:0000256" key="4">
    <source>
        <dbReference type="ARBA" id="ARBA00022553"/>
    </source>
</evidence>
<name>A0A212S3G5_RHOAC</name>
<accession>A0A212S3G5</accession>
<comment type="catalytic activity">
    <reaction evidence="1">
        <text>ATP + protein L-histidine = ADP + protein N-phospho-L-histidine.</text>
        <dbReference type="EC" id="2.7.13.3"/>
    </reaction>
</comment>
<dbReference type="Gene3D" id="3.40.50.620">
    <property type="entry name" value="HUPs"/>
    <property type="match status" value="1"/>
</dbReference>
<evidence type="ECO:0000256" key="12">
    <source>
        <dbReference type="ARBA" id="ARBA00023136"/>
    </source>
</evidence>
<dbReference type="AlphaFoldDB" id="A0A212S3G5"/>
<feature type="transmembrane region" description="Helical" evidence="13">
    <location>
        <begin position="174"/>
        <end position="195"/>
    </location>
</feature>
<dbReference type="Proteomes" id="UP000198418">
    <property type="component" value="Unassembled WGS sequence"/>
</dbReference>
<dbReference type="Pfam" id="PF00512">
    <property type="entry name" value="HisKA"/>
    <property type="match status" value="1"/>
</dbReference>
<evidence type="ECO:0000256" key="2">
    <source>
        <dbReference type="ARBA" id="ARBA00004141"/>
    </source>
</evidence>
<evidence type="ECO:0000256" key="8">
    <source>
        <dbReference type="ARBA" id="ARBA00022777"/>
    </source>
</evidence>
<dbReference type="Gene3D" id="3.30.565.10">
    <property type="entry name" value="Histidine kinase-like ATPase, C-terminal domain"/>
    <property type="match status" value="1"/>
</dbReference>
<dbReference type="InterPro" id="IPR003594">
    <property type="entry name" value="HATPase_dom"/>
</dbReference>
<keyword evidence="4" id="KW-0597">Phosphoprotein</keyword>
<evidence type="ECO:0000259" key="14">
    <source>
        <dbReference type="PROSITE" id="PS50109"/>
    </source>
</evidence>
<reference evidence="16" key="1">
    <citation type="submission" date="2017-06" db="EMBL/GenBank/DDBJ databases">
        <authorList>
            <person name="Varghese N."/>
            <person name="Submissions S."/>
        </authorList>
    </citation>
    <scope>NUCLEOTIDE SEQUENCE [LARGE SCALE GENOMIC DNA]</scope>
    <source>
        <strain evidence="16">DSM 137</strain>
    </source>
</reference>
<evidence type="ECO:0000256" key="13">
    <source>
        <dbReference type="SAM" id="Phobius"/>
    </source>
</evidence>
<dbReference type="SUPFAM" id="SSF47384">
    <property type="entry name" value="Homodimeric domain of signal transducing histidine kinase"/>
    <property type="match status" value="1"/>
</dbReference>
<protein>
    <recommendedName>
        <fullName evidence="3">histidine kinase</fullName>
        <ecNumber evidence="3">2.7.13.3</ecNumber>
    </recommendedName>
</protein>
<dbReference type="SUPFAM" id="SSF55781">
    <property type="entry name" value="GAF domain-like"/>
    <property type="match status" value="1"/>
</dbReference>
<dbReference type="PANTHER" id="PTHR45569">
    <property type="entry name" value="SENSOR PROTEIN KDPD"/>
    <property type="match status" value="1"/>
</dbReference>
<dbReference type="PRINTS" id="PR00344">
    <property type="entry name" value="BCTRLSENSOR"/>
</dbReference>
<dbReference type="Pfam" id="PF13493">
    <property type="entry name" value="DUF4118"/>
    <property type="match status" value="1"/>
</dbReference>
<dbReference type="InterPro" id="IPR036890">
    <property type="entry name" value="HATPase_C_sf"/>
</dbReference>
<dbReference type="InterPro" id="IPR036097">
    <property type="entry name" value="HisK_dim/P_sf"/>
</dbReference>
<evidence type="ECO:0000256" key="7">
    <source>
        <dbReference type="ARBA" id="ARBA00022741"/>
    </source>
</evidence>
<dbReference type="Pfam" id="PF02518">
    <property type="entry name" value="HATPase_c"/>
    <property type="match status" value="1"/>
</dbReference>
<evidence type="ECO:0000256" key="3">
    <source>
        <dbReference type="ARBA" id="ARBA00012438"/>
    </source>
</evidence>
<organism evidence="15 16">
    <name type="scientific">Rhodoblastus acidophilus</name>
    <name type="common">Rhodopseudomonas acidophila</name>
    <dbReference type="NCBI Taxonomy" id="1074"/>
    <lineage>
        <taxon>Bacteria</taxon>
        <taxon>Pseudomonadati</taxon>
        <taxon>Pseudomonadota</taxon>
        <taxon>Alphaproteobacteria</taxon>
        <taxon>Hyphomicrobiales</taxon>
        <taxon>Rhodoblastaceae</taxon>
        <taxon>Rhodoblastus</taxon>
    </lineage>
</organism>
<dbReference type="InterPro" id="IPR052023">
    <property type="entry name" value="Histidine_kinase_KdpD"/>
</dbReference>
<evidence type="ECO:0000313" key="15">
    <source>
        <dbReference type="EMBL" id="SNB79561.1"/>
    </source>
</evidence>
<evidence type="ECO:0000256" key="5">
    <source>
        <dbReference type="ARBA" id="ARBA00022679"/>
    </source>
</evidence>
<evidence type="ECO:0000256" key="9">
    <source>
        <dbReference type="ARBA" id="ARBA00022840"/>
    </source>
</evidence>
<feature type="domain" description="Histidine kinase" evidence="14">
    <location>
        <begin position="448"/>
        <end position="668"/>
    </location>
</feature>
<dbReference type="OrthoDB" id="9806130at2"/>
<feature type="transmembrane region" description="Helical" evidence="13">
    <location>
        <begin position="207"/>
        <end position="234"/>
    </location>
</feature>
<keyword evidence="7" id="KW-0547">Nucleotide-binding</keyword>